<dbReference type="EMBL" id="CP120627">
    <property type="protein sequence ID" value="WEW56651.1"/>
    <property type="molecule type" value="Genomic_DNA"/>
</dbReference>
<feature type="domain" description="Methyltransferase type 12" evidence="1">
    <location>
        <begin position="72"/>
        <end position="183"/>
    </location>
</feature>
<dbReference type="CDD" id="cd02440">
    <property type="entry name" value="AdoMet_MTases"/>
    <property type="match status" value="1"/>
</dbReference>
<dbReference type="AlphaFoldDB" id="A0AAF0IHH7"/>
<dbReference type="Gene3D" id="3.40.50.150">
    <property type="entry name" value="Vaccinia Virus protein VP39"/>
    <property type="match status" value="1"/>
</dbReference>
<evidence type="ECO:0000313" key="2">
    <source>
        <dbReference type="EMBL" id="WEW56651.1"/>
    </source>
</evidence>
<keyword evidence="3" id="KW-1185">Reference proteome</keyword>
<sequence>MPSLIPNSASTPSPSPSREIKYLDTIDAYDQWAEVYDTDGNFLQRLDTLELQTLLPFFLSQVKHTESPSRLVDLGCGTGRNTLALVRLATEDATVIGLEPSSKMLEVARKKIAAYCAEAAPSIDPKEIEARVSFETYNLLNEPGPPLSALNADGVISTLVLEHVPFKDFFKAVATMLKPGGVLLLTNMHSEMAGIGQAGFVHPETRIKIRPTSYPHTVAETLEEARAAGFELIGELKETSVNERLAENLGPRAKKWIGVQVWFGGCFRKK</sequence>
<dbReference type="PANTHER" id="PTHR43861">
    <property type="entry name" value="TRANS-ACONITATE 2-METHYLTRANSFERASE-RELATED"/>
    <property type="match status" value="1"/>
</dbReference>
<reference evidence="2" key="1">
    <citation type="submission" date="2023-03" db="EMBL/GenBank/DDBJ databases">
        <title>Emydomyces testavorans Genome Sequence.</title>
        <authorList>
            <person name="Hoyer L."/>
        </authorList>
    </citation>
    <scope>NUCLEOTIDE SEQUENCE</scope>
    <source>
        <strain evidence="2">16-2883</strain>
    </source>
</reference>
<evidence type="ECO:0000259" key="1">
    <source>
        <dbReference type="Pfam" id="PF08242"/>
    </source>
</evidence>
<dbReference type="Proteomes" id="UP001219355">
    <property type="component" value="Chromosome 1"/>
</dbReference>
<accession>A0AAF0IHH7</accession>
<proteinExistence type="predicted"/>
<dbReference type="InterPro" id="IPR029063">
    <property type="entry name" value="SAM-dependent_MTases_sf"/>
</dbReference>
<gene>
    <name evidence="2" type="ORF">PRK78_002099</name>
</gene>
<protein>
    <recommendedName>
        <fullName evidence="1">Methyltransferase type 12 domain-containing protein</fullName>
    </recommendedName>
</protein>
<evidence type="ECO:0000313" key="3">
    <source>
        <dbReference type="Proteomes" id="UP001219355"/>
    </source>
</evidence>
<organism evidence="2 3">
    <name type="scientific">Emydomyces testavorans</name>
    <dbReference type="NCBI Taxonomy" id="2070801"/>
    <lineage>
        <taxon>Eukaryota</taxon>
        <taxon>Fungi</taxon>
        <taxon>Dikarya</taxon>
        <taxon>Ascomycota</taxon>
        <taxon>Pezizomycotina</taxon>
        <taxon>Eurotiomycetes</taxon>
        <taxon>Eurotiomycetidae</taxon>
        <taxon>Onygenales</taxon>
        <taxon>Nannizziopsiaceae</taxon>
        <taxon>Emydomyces</taxon>
    </lineage>
</organism>
<dbReference type="InterPro" id="IPR013217">
    <property type="entry name" value="Methyltransf_12"/>
</dbReference>
<dbReference type="SUPFAM" id="SSF53335">
    <property type="entry name" value="S-adenosyl-L-methionine-dependent methyltransferases"/>
    <property type="match status" value="1"/>
</dbReference>
<name>A0AAF0IHH7_9EURO</name>
<dbReference type="Pfam" id="PF08242">
    <property type="entry name" value="Methyltransf_12"/>
    <property type="match status" value="1"/>
</dbReference>